<dbReference type="Pfam" id="PF00652">
    <property type="entry name" value="Ricin_B_lectin"/>
    <property type="match status" value="1"/>
</dbReference>
<dbReference type="InterPro" id="IPR029062">
    <property type="entry name" value="Class_I_gatase-like"/>
</dbReference>
<dbReference type="InterPro" id="IPR035992">
    <property type="entry name" value="Ricin_B-like_lectins"/>
</dbReference>
<dbReference type="Gene3D" id="3.40.50.880">
    <property type="match status" value="1"/>
</dbReference>
<name>A0A4R6S4U7_LABRH</name>
<dbReference type="Proteomes" id="UP000295444">
    <property type="component" value="Unassembled WGS sequence"/>
</dbReference>
<dbReference type="Pfam" id="PF06283">
    <property type="entry name" value="ThuA"/>
    <property type="match status" value="1"/>
</dbReference>
<keyword evidence="3" id="KW-0430">Lectin</keyword>
<accession>A0A4R6S4U7</accession>
<evidence type="ECO:0000313" key="4">
    <source>
        <dbReference type="Proteomes" id="UP000295444"/>
    </source>
</evidence>
<gene>
    <name evidence="3" type="ORF">EV186_10521</name>
</gene>
<feature type="signal peptide" evidence="1">
    <location>
        <begin position="1"/>
        <end position="24"/>
    </location>
</feature>
<evidence type="ECO:0000256" key="1">
    <source>
        <dbReference type="SAM" id="SignalP"/>
    </source>
</evidence>
<dbReference type="RefSeq" id="WP_133852215.1">
    <property type="nucleotide sequence ID" value="NZ_SNXZ01000005.1"/>
</dbReference>
<evidence type="ECO:0000313" key="3">
    <source>
        <dbReference type="EMBL" id="TDP94789.1"/>
    </source>
</evidence>
<dbReference type="InterPro" id="IPR029010">
    <property type="entry name" value="ThuA-like"/>
</dbReference>
<feature type="chain" id="PRO_5020312519" evidence="1">
    <location>
        <begin position="25"/>
        <end position="410"/>
    </location>
</feature>
<dbReference type="AlphaFoldDB" id="A0A4R6S4U7"/>
<protein>
    <submittedName>
        <fullName evidence="3">Ricin-type beta-trefoil lectin protein</fullName>
    </submittedName>
</protein>
<dbReference type="Gene3D" id="2.80.10.50">
    <property type="match status" value="2"/>
</dbReference>
<comment type="caution">
    <text evidence="3">The sequence shown here is derived from an EMBL/GenBank/DDBJ whole genome shotgun (WGS) entry which is preliminary data.</text>
</comment>
<dbReference type="SMART" id="SM00458">
    <property type="entry name" value="RICIN"/>
    <property type="match status" value="1"/>
</dbReference>
<feature type="domain" description="Ricin B lectin" evidence="2">
    <location>
        <begin position="278"/>
        <end position="408"/>
    </location>
</feature>
<dbReference type="PROSITE" id="PS50231">
    <property type="entry name" value="RICIN_B_LECTIN"/>
    <property type="match status" value="1"/>
</dbReference>
<dbReference type="InterPro" id="IPR000772">
    <property type="entry name" value="Ricin_B_lectin"/>
</dbReference>
<reference evidence="3 4" key="1">
    <citation type="submission" date="2019-03" db="EMBL/GenBank/DDBJ databases">
        <title>Genomic Encyclopedia of Type Strains, Phase IV (KMG-IV): sequencing the most valuable type-strain genomes for metagenomic binning, comparative biology and taxonomic classification.</title>
        <authorList>
            <person name="Goeker M."/>
        </authorList>
    </citation>
    <scope>NUCLEOTIDE SEQUENCE [LARGE SCALE GENOMIC DNA]</scope>
    <source>
        <strain evidence="3 4">DSM 45361</strain>
    </source>
</reference>
<dbReference type="OrthoDB" id="3296611at2"/>
<evidence type="ECO:0000259" key="2">
    <source>
        <dbReference type="SMART" id="SM00458"/>
    </source>
</evidence>
<dbReference type="SUPFAM" id="SSF50370">
    <property type="entry name" value="Ricin B-like lectins"/>
    <property type="match status" value="1"/>
</dbReference>
<dbReference type="GO" id="GO:0030246">
    <property type="term" value="F:carbohydrate binding"/>
    <property type="evidence" value="ECO:0007669"/>
    <property type="project" value="UniProtKB-KW"/>
</dbReference>
<keyword evidence="1" id="KW-0732">Signal</keyword>
<keyword evidence="4" id="KW-1185">Reference proteome</keyword>
<proteinExistence type="predicted"/>
<dbReference type="EMBL" id="SNXZ01000005">
    <property type="protein sequence ID" value="TDP94789.1"/>
    <property type="molecule type" value="Genomic_DNA"/>
</dbReference>
<dbReference type="SUPFAM" id="SSF52317">
    <property type="entry name" value="Class I glutamine amidotransferase-like"/>
    <property type="match status" value="1"/>
</dbReference>
<organism evidence="3 4">
    <name type="scientific">Labedaea rhizosphaerae</name>
    <dbReference type="NCBI Taxonomy" id="598644"/>
    <lineage>
        <taxon>Bacteria</taxon>
        <taxon>Bacillati</taxon>
        <taxon>Actinomycetota</taxon>
        <taxon>Actinomycetes</taxon>
        <taxon>Pseudonocardiales</taxon>
        <taxon>Pseudonocardiaceae</taxon>
        <taxon>Labedaea</taxon>
    </lineage>
</organism>
<sequence>MRRALVAIAAALLAVAGLSGTATATAPQFSVLAFYNGTYDAAHIDYVHEANRTFPQLAAKYGFSYEATNDWDRLDSISADQYQVVMFLDDLPQSAAQRTGFQHYMANGGAWFGFHVAAFTTDPGGWSWYHDTFLGSGSFQTNTWGPTTAVLKVEDATHPATRRLPATFTSGVSEWYSWSHDLRQNPDIDVLASVDPSSFPLGTDPNQSWYDGYYPILWTNKNFKMLYANFGHNAMNYDTGTGLSSTFADPAQDAFLIDGLLWLGGAAPSDAPTAPIDPAAWFTVTGADGACVTASGTANGSAVRTGACDGGDSQRFRFASTDGPWLRVDSKPNPAAVLDVTDRSTSDNAPIQLWTYGNGANQQWQAVDDEGGAYHLVNKLSSKCLTETGGQLTQVTCTGAGNQEFRLTAA</sequence>